<evidence type="ECO:0000256" key="9">
    <source>
        <dbReference type="RuleBase" id="RU003722"/>
    </source>
</evidence>
<dbReference type="GO" id="GO:0005886">
    <property type="term" value="C:plasma membrane"/>
    <property type="evidence" value="ECO:0000318"/>
    <property type="project" value="GO_Central"/>
</dbReference>
<evidence type="ECO:0000256" key="11">
    <source>
        <dbReference type="SAM" id="Phobius"/>
    </source>
</evidence>
<dbReference type="InterPro" id="IPR004709">
    <property type="entry name" value="NaH_exchanger"/>
</dbReference>
<dbReference type="Gene3D" id="6.10.140.1330">
    <property type="match status" value="1"/>
</dbReference>
<comment type="similarity">
    <text evidence="9">Belongs to the monovalent cation:proton antiporter 1 (CPA1) transporter (TC 2.A.36) family.</text>
</comment>
<evidence type="ECO:0000256" key="12">
    <source>
        <dbReference type="SAM" id="SignalP"/>
    </source>
</evidence>
<sequence>MPRFLILLLLFLFSSRADAKDSNESLLIERHNRSADAEIIQERVHVAEFKWHSTSTAFIIVFWLFLACIAKLIFNRASSLTKIFPESSLLIAVGLAIGVLLEKTQVNKSHFTLESHSFFLYLLPPIIFDAGYFMPNRAFFKNWDSILLFSVIGTLFNALAIGFSLYFLSGFIEFSHAFTTFEILQFSSLISAVDPVAVIAVFEEIHVNDFIFVNVFGEALFNDGVTVVLYELFKQFSSLEEVQVVDYIAGTASFFVVSVGGLIVGLLAAFLTAIFTKYSEHVLILAPCFILLVPYIGYLAAETLSLSPIIAIAVCGMAMKQYIKGNVSTSAANSVKYFTKMLSSSSETVIFLFLGLSTVAKYDIEWDLAFIALTILLCIVVRTIGVIFQCAFLNRFRGKTFSMVDQFILCYGGLRGAIAFGLASSISSSVPAKDMFLTATIAVIFFTVFLQGSTIRPLVNYLNVERKKTEDPTMAETVYNKYLDYIISGVEDIAGQKGHASLVHDFERLNNNILCPILMKDHAKTRDFDATKIIRAYAKLTLRDAMGVTKWQPQHKQLATIKNEELARAQKHCSCPSNIGHEANCPLGQPNMEALYNLFSHMFDKKMEEIKELREAVSIHGEEDICDDYMAQAHRKESLEPRSRPLEMFIDRGGFSRSATENDFSRSRSSKSAPQFPSAIVIHNGKEKDDHH</sequence>
<feature type="transmembrane region" description="Helical" evidence="11">
    <location>
        <begin position="282"/>
        <end position="300"/>
    </location>
</feature>
<dbReference type="InterPro" id="IPR018422">
    <property type="entry name" value="Cation/H_exchanger_CPA1"/>
</dbReference>
<feature type="domain" description="Cation/H+ exchanger transmembrane" evidence="13">
    <location>
        <begin position="65"/>
        <end position="460"/>
    </location>
</feature>
<organism evidence="14 15">
    <name type="scientific">Pristionchus pacificus</name>
    <name type="common">Parasitic nematode worm</name>
    <dbReference type="NCBI Taxonomy" id="54126"/>
    <lineage>
        <taxon>Eukaryota</taxon>
        <taxon>Metazoa</taxon>
        <taxon>Ecdysozoa</taxon>
        <taxon>Nematoda</taxon>
        <taxon>Chromadorea</taxon>
        <taxon>Rhabditida</taxon>
        <taxon>Rhabditina</taxon>
        <taxon>Diplogasteromorpha</taxon>
        <taxon>Diplogasteroidea</taxon>
        <taxon>Neodiplogasteridae</taxon>
        <taxon>Pristionchus</taxon>
    </lineage>
</organism>
<dbReference type="GO" id="GO:0015385">
    <property type="term" value="F:sodium:proton antiporter activity"/>
    <property type="evidence" value="ECO:0000318"/>
    <property type="project" value="GO_Central"/>
</dbReference>
<keyword evidence="12" id="KW-0732">Signal</keyword>
<evidence type="ECO:0000256" key="6">
    <source>
        <dbReference type="ARBA" id="ARBA00023065"/>
    </source>
</evidence>
<reference evidence="14" key="2">
    <citation type="submission" date="2022-06" db="UniProtKB">
        <authorList>
            <consortium name="EnsemblMetazoa"/>
        </authorList>
    </citation>
    <scope>IDENTIFICATION</scope>
    <source>
        <strain evidence="14">PS312</strain>
    </source>
</reference>
<evidence type="ECO:0000256" key="3">
    <source>
        <dbReference type="ARBA" id="ARBA00022692"/>
    </source>
</evidence>
<evidence type="ECO:0000256" key="8">
    <source>
        <dbReference type="ARBA" id="ARBA00023201"/>
    </source>
</evidence>
<protein>
    <recommendedName>
        <fullName evidence="9">Sodium/hydrogen exchanger</fullName>
    </recommendedName>
</protein>
<dbReference type="Pfam" id="PF00999">
    <property type="entry name" value="Na_H_Exchanger"/>
    <property type="match status" value="1"/>
</dbReference>
<evidence type="ECO:0000256" key="10">
    <source>
        <dbReference type="SAM" id="MobiDB-lite"/>
    </source>
</evidence>
<gene>
    <name evidence="14" type="primary">WBGene00104462</name>
</gene>
<evidence type="ECO:0000313" key="14">
    <source>
        <dbReference type="EnsemblMetazoa" id="PPA14908.1"/>
    </source>
</evidence>
<keyword evidence="8 9" id="KW-0739">Sodium transport</keyword>
<feature type="transmembrane region" description="Helical" evidence="11">
    <location>
        <begin position="247"/>
        <end position="275"/>
    </location>
</feature>
<keyword evidence="6 9" id="KW-0406">Ion transport</keyword>
<dbReference type="PRINTS" id="PR01084">
    <property type="entry name" value="NAHEXCHNGR"/>
</dbReference>
<keyword evidence="3 9" id="KW-0812">Transmembrane</keyword>
<keyword evidence="9" id="KW-0050">Antiport</keyword>
<dbReference type="PANTHER" id="PTHR10110:SF98">
    <property type="entry name" value="SODIUM_HYDROGEN EXCHANGER"/>
    <property type="match status" value="1"/>
</dbReference>
<keyword evidence="15" id="KW-1185">Reference proteome</keyword>
<accession>A0A8R1YF38</accession>
<dbReference type="GO" id="GO:0051453">
    <property type="term" value="P:regulation of intracellular pH"/>
    <property type="evidence" value="ECO:0000318"/>
    <property type="project" value="GO_Central"/>
</dbReference>
<dbReference type="GO" id="GO:0015386">
    <property type="term" value="F:potassium:proton antiporter activity"/>
    <property type="evidence" value="ECO:0000318"/>
    <property type="project" value="GO_Central"/>
</dbReference>
<feature type="transmembrane region" description="Helical" evidence="11">
    <location>
        <begin position="368"/>
        <end position="392"/>
    </location>
</feature>
<feature type="transmembrane region" description="Helical" evidence="11">
    <location>
        <begin position="116"/>
        <end position="134"/>
    </location>
</feature>
<feature type="chain" id="PRO_5043332717" description="Sodium/hydrogen exchanger" evidence="12">
    <location>
        <begin position="20"/>
        <end position="692"/>
    </location>
</feature>
<name>A0A2A6BEW6_PRIPA</name>
<dbReference type="Proteomes" id="UP000005239">
    <property type="component" value="Unassembled WGS sequence"/>
</dbReference>
<feature type="signal peptide" evidence="12">
    <location>
        <begin position="1"/>
        <end position="19"/>
    </location>
</feature>
<feature type="region of interest" description="Disordered" evidence="10">
    <location>
        <begin position="652"/>
        <end position="692"/>
    </location>
</feature>
<dbReference type="AlphaFoldDB" id="A0A2A6BEW6"/>
<evidence type="ECO:0000256" key="7">
    <source>
        <dbReference type="ARBA" id="ARBA00023136"/>
    </source>
</evidence>
<dbReference type="NCBIfam" id="TIGR00840">
    <property type="entry name" value="b_cpa1"/>
    <property type="match status" value="1"/>
</dbReference>
<reference evidence="15" key="1">
    <citation type="journal article" date="2008" name="Nat. Genet.">
        <title>The Pristionchus pacificus genome provides a unique perspective on nematode lifestyle and parasitism.</title>
        <authorList>
            <person name="Dieterich C."/>
            <person name="Clifton S.W."/>
            <person name="Schuster L.N."/>
            <person name="Chinwalla A."/>
            <person name="Delehaunty K."/>
            <person name="Dinkelacker I."/>
            <person name="Fulton L."/>
            <person name="Fulton R."/>
            <person name="Godfrey J."/>
            <person name="Minx P."/>
            <person name="Mitreva M."/>
            <person name="Roeseler W."/>
            <person name="Tian H."/>
            <person name="Witte H."/>
            <person name="Yang S.P."/>
            <person name="Wilson R.K."/>
            <person name="Sommer R.J."/>
        </authorList>
    </citation>
    <scope>NUCLEOTIDE SEQUENCE [LARGE SCALE GENOMIC DNA]</scope>
    <source>
        <strain evidence="15">PS312</strain>
    </source>
</reference>
<dbReference type="PANTHER" id="PTHR10110">
    <property type="entry name" value="SODIUM/HYDROGEN EXCHANGER"/>
    <property type="match status" value="1"/>
</dbReference>
<evidence type="ECO:0000256" key="2">
    <source>
        <dbReference type="ARBA" id="ARBA00022448"/>
    </source>
</evidence>
<feature type="transmembrane region" description="Helical" evidence="11">
    <location>
        <begin position="83"/>
        <end position="101"/>
    </location>
</feature>
<comment type="subcellular location">
    <subcellularLocation>
        <location evidence="1">Membrane</location>
        <topology evidence="1">Multi-pass membrane protein</topology>
    </subcellularLocation>
</comment>
<dbReference type="GO" id="GO:0071805">
    <property type="term" value="P:potassium ion transmembrane transport"/>
    <property type="evidence" value="ECO:0000318"/>
    <property type="project" value="GO_Central"/>
</dbReference>
<feature type="transmembrane region" description="Helical" evidence="11">
    <location>
        <begin position="56"/>
        <end position="74"/>
    </location>
</feature>
<evidence type="ECO:0000259" key="13">
    <source>
        <dbReference type="Pfam" id="PF00999"/>
    </source>
</evidence>
<evidence type="ECO:0000313" key="15">
    <source>
        <dbReference type="Proteomes" id="UP000005239"/>
    </source>
</evidence>
<feature type="transmembrane region" description="Helical" evidence="11">
    <location>
        <begin position="404"/>
        <end position="423"/>
    </location>
</feature>
<proteinExistence type="inferred from homology"/>
<keyword evidence="2 9" id="KW-0813">Transport</keyword>
<keyword evidence="7 11" id="KW-0472">Membrane</keyword>
<feature type="transmembrane region" description="Helical" evidence="11">
    <location>
        <begin position="435"/>
        <end position="459"/>
    </location>
</feature>
<dbReference type="InterPro" id="IPR006153">
    <property type="entry name" value="Cation/H_exchanger_TM"/>
</dbReference>
<evidence type="ECO:0000256" key="4">
    <source>
        <dbReference type="ARBA" id="ARBA00022989"/>
    </source>
</evidence>
<evidence type="ECO:0000256" key="5">
    <source>
        <dbReference type="ARBA" id="ARBA00023053"/>
    </source>
</evidence>
<evidence type="ECO:0000256" key="1">
    <source>
        <dbReference type="ARBA" id="ARBA00004141"/>
    </source>
</evidence>
<feature type="transmembrane region" description="Helical" evidence="11">
    <location>
        <begin position="146"/>
        <end position="168"/>
    </location>
</feature>
<accession>A0A2A6BEW6</accession>
<dbReference type="GO" id="GO:0098719">
    <property type="term" value="P:sodium ion import across plasma membrane"/>
    <property type="evidence" value="ECO:0000318"/>
    <property type="project" value="GO_Central"/>
</dbReference>
<dbReference type="EnsemblMetazoa" id="PPA14908.1">
    <property type="protein sequence ID" value="PPA14908.1"/>
    <property type="gene ID" value="WBGene00104462"/>
</dbReference>
<keyword evidence="5" id="KW-0915">Sodium</keyword>
<keyword evidence="4 11" id="KW-1133">Transmembrane helix</keyword>
<dbReference type="OrthoDB" id="196264at2759"/>